<sequence length="66" mass="7420">MDKRLLDILVCPICKGRLHRDDTGNELICKADRLAFPIRDGIPVMLVDQAREYKPAGTRIVDADTP</sequence>
<comment type="similarity">
    <text evidence="1">In the N-terminal section; belongs to the LpxK family.</text>
</comment>
<dbReference type="Proteomes" id="UP000318405">
    <property type="component" value="Unassembled WGS sequence"/>
</dbReference>
<dbReference type="OrthoDB" id="9812205at2"/>
<evidence type="ECO:0000256" key="2">
    <source>
        <dbReference type="ARBA" id="ARBA00061381"/>
    </source>
</evidence>
<dbReference type="GO" id="GO:0005829">
    <property type="term" value="C:cytosol"/>
    <property type="evidence" value="ECO:0007669"/>
    <property type="project" value="TreeGrafter"/>
</dbReference>
<dbReference type="InterPro" id="IPR005651">
    <property type="entry name" value="Trm112-like"/>
</dbReference>
<name>A0A556AC17_9BURK</name>
<gene>
    <name evidence="4" type="ORF">FOZ76_21675</name>
</gene>
<dbReference type="Pfam" id="PF03966">
    <property type="entry name" value="Trm112p"/>
    <property type="match status" value="1"/>
</dbReference>
<evidence type="ECO:0000313" key="5">
    <source>
        <dbReference type="Proteomes" id="UP000318405"/>
    </source>
</evidence>
<dbReference type="PANTHER" id="PTHR33505:SF4">
    <property type="entry name" value="PROTEIN PREY, MITOCHONDRIAL"/>
    <property type="match status" value="1"/>
</dbReference>
<comment type="caution">
    <text evidence="4">The sequence shown here is derived from an EMBL/GenBank/DDBJ whole genome shotgun (WGS) entry which is preliminary data.</text>
</comment>
<comment type="similarity">
    <text evidence="2">In the C-terminal section; belongs to the UPF0434 family.</text>
</comment>
<dbReference type="HAMAP" id="MF_01187">
    <property type="entry name" value="UPF0434"/>
    <property type="match status" value="1"/>
</dbReference>
<evidence type="ECO:0000313" key="4">
    <source>
        <dbReference type="EMBL" id="TSH90432.1"/>
    </source>
</evidence>
<evidence type="ECO:0000256" key="1">
    <source>
        <dbReference type="ARBA" id="ARBA00061313"/>
    </source>
</evidence>
<dbReference type="SUPFAM" id="SSF158997">
    <property type="entry name" value="Trm112p-like"/>
    <property type="match status" value="1"/>
</dbReference>
<comment type="similarity">
    <text evidence="3">Belongs to the UPF0434 family.</text>
</comment>
<dbReference type="RefSeq" id="WP_143950348.1">
    <property type="nucleotide sequence ID" value="NZ_BAABMB010000003.1"/>
</dbReference>
<dbReference type="PANTHER" id="PTHR33505">
    <property type="entry name" value="ZGC:162634"/>
    <property type="match status" value="1"/>
</dbReference>
<dbReference type="Gene3D" id="2.20.25.10">
    <property type="match status" value="1"/>
</dbReference>
<evidence type="ECO:0000256" key="3">
    <source>
        <dbReference type="HAMAP-Rule" id="MF_01187"/>
    </source>
</evidence>
<accession>A0A556AC17</accession>
<dbReference type="AlphaFoldDB" id="A0A556AC17"/>
<proteinExistence type="inferred from homology"/>
<reference evidence="4 5" key="1">
    <citation type="submission" date="2019-07" db="EMBL/GenBank/DDBJ databases">
        <title>Qingshengfaniella alkalisoli gen. nov., sp. nov., isolated from saline soil.</title>
        <authorList>
            <person name="Xu L."/>
            <person name="Huang X.-X."/>
            <person name="Sun J.-Q."/>
        </authorList>
    </citation>
    <scope>NUCLEOTIDE SEQUENCE [LARGE SCALE GENOMIC DNA]</scope>
    <source>
        <strain evidence="4 5">DSM 27279</strain>
    </source>
</reference>
<keyword evidence="5" id="KW-1185">Reference proteome</keyword>
<protein>
    <recommendedName>
        <fullName evidence="3">UPF0434 protein FOZ76_21675</fullName>
    </recommendedName>
</protein>
<organism evidence="4 5">
    <name type="scientific">Verticiella sediminum</name>
    <dbReference type="NCBI Taxonomy" id="1247510"/>
    <lineage>
        <taxon>Bacteria</taxon>
        <taxon>Pseudomonadati</taxon>
        <taxon>Pseudomonadota</taxon>
        <taxon>Betaproteobacteria</taxon>
        <taxon>Burkholderiales</taxon>
        <taxon>Alcaligenaceae</taxon>
        <taxon>Verticiella</taxon>
    </lineage>
</organism>
<dbReference type="FunFam" id="2.20.25.10:FF:000002">
    <property type="entry name" value="UPF0434 protein YcaR"/>
    <property type="match status" value="1"/>
</dbReference>
<dbReference type="EMBL" id="VLTJ01000039">
    <property type="protein sequence ID" value="TSH90432.1"/>
    <property type="molecule type" value="Genomic_DNA"/>
</dbReference>